<gene>
    <name evidence="1" type="primary">ga20766</name>
    <name evidence="1" type="ORF">PR202_ga20766</name>
</gene>
<dbReference type="EMBL" id="BQKI01000010">
    <property type="protein sequence ID" value="GJN03334.1"/>
    <property type="molecule type" value="Genomic_DNA"/>
</dbReference>
<accession>A0AAV5CZ47</accession>
<dbReference type="AlphaFoldDB" id="A0AAV5CZ47"/>
<keyword evidence="2" id="KW-1185">Reference proteome</keyword>
<comment type="caution">
    <text evidence="1">The sequence shown here is derived from an EMBL/GenBank/DDBJ whole genome shotgun (WGS) entry which is preliminary data.</text>
</comment>
<sequence length="81" mass="9301">MKILKIILSQVSKQPYANTKVGDIQHLISKIINFLQDKMYESVGLDIQSTLRLGISVFLFFKLQSFKITTRNDVIILSTQK</sequence>
<reference evidence="1" key="2">
    <citation type="submission" date="2021-12" db="EMBL/GenBank/DDBJ databases">
        <title>Resequencing data analysis of finger millet.</title>
        <authorList>
            <person name="Hatakeyama M."/>
            <person name="Aluri S."/>
            <person name="Balachadran M.T."/>
            <person name="Sivarajan S.R."/>
            <person name="Poveda L."/>
            <person name="Shimizu-Inatsugi R."/>
            <person name="Schlapbach R."/>
            <person name="Sreeman S.M."/>
            <person name="Shimizu K.K."/>
        </authorList>
    </citation>
    <scope>NUCLEOTIDE SEQUENCE</scope>
</reference>
<dbReference type="Proteomes" id="UP001054889">
    <property type="component" value="Unassembled WGS sequence"/>
</dbReference>
<proteinExistence type="predicted"/>
<name>A0AAV5CZ47_ELECO</name>
<evidence type="ECO:0000313" key="1">
    <source>
        <dbReference type="EMBL" id="GJN03334.1"/>
    </source>
</evidence>
<protein>
    <submittedName>
        <fullName evidence="1">Uncharacterized protein</fullName>
    </submittedName>
</protein>
<evidence type="ECO:0000313" key="2">
    <source>
        <dbReference type="Proteomes" id="UP001054889"/>
    </source>
</evidence>
<organism evidence="1 2">
    <name type="scientific">Eleusine coracana subsp. coracana</name>
    <dbReference type="NCBI Taxonomy" id="191504"/>
    <lineage>
        <taxon>Eukaryota</taxon>
        <taxon>Viridiplantae</taxon>
        <taxon>Streptophyta</taxon>
        <taxon>Embryophyta</taxon>
        <taxon>Tracheophyta</taxon>
        <taxon>Spermatophyta</taxon>
        <taxon>Magnoliopsida</taxon>
        <taxon>Liliopsida</taxon>
        <taxon>Poales</taxon>
        <taxon>Poaceae</taxon>
        <taxon>PACMAD clade</taxon>
        <taxon>Chloridoideae</taxon>
        <taxon>Cynodonteae</taxon>
        <taxon>Eleusininae</taxon>
        <taxon>Eleusine</taxon>
    </lineage>
</organism>
<reference evidence="1" key="1">
    <citation type="journal article" date="2018" name="DNA Res.">
        <title>Multiple hybrid de novo genome assembly of finger millet, an orphan allotetraploid crop.</title>
        <authorList>
            <person name="Hatakeyama M."/>
            <person name="Aluri S."/>
            <person name="Balachadran M.T."/>
            <person name="Sivarajan S.R."/>
            <person name="Patrignani A."/>
            <person name="Gruter S."/>
            <person name="Poveda L."/>
            <person name="Shimizu-Inatsugi R."/>
            <person name="Baeten J."/>
            <person name="Francoijs K.J."/>
            <person name="Nataraja K.N."/>
            <person name="Reddy Y.A.N."/>
            <person name="Phadnis S."/>
            <person name="Ravikumar R.L."/>
            <person name="Schlapbach R."/>
            <person name="Sreeman S.M."/>
            <person name="Shimizu K.K."/>
        </authorList>
    </citation>
    <scope>NUCLEOTIDE SEQUENCE</scope>
</reference>